<evidence type="ECO:0000313" key="2">
    <source>
        <dbReference type="Proteomes" id="UP001143543"/>
    </source>
</evidence>
<name>A0ABQ5MJE8_9FLAO</name>
<dbReference type="Proteomes" id="UP001143543">
    <property type="component" value="Unassembled WGS sequence"/>
</dbReference>
<comment type="caution">
    <text evidence="1">The sequence shown here is derived from an EMBL/GenBank/DDBJ whole genome shotgun (WGS) entry which is preliminary data.</text>
</comment>
<evidence type="ECO:0008006" key="3">
    <source>
        <dbReference type="Google" id="ProtNLM"/>
    </source>
</evidence>
<keyword evidence="2" id="KW-1185">Reference proteome</keyword>
<accession>A0ABQ5MJE8</accession>
<dbReference type="EMBL" id="BRVO01000002">
    <property type="protein sequence ID" value="GLB49503.1"/>
    <property type="molecule type" value="Genomic_DNA"/>
</dbReference>
<sequence length="255" mass="29392">MVLLGGTGTYANTEGEFELQVKRVKNDTLKVQLLGFETKLIPLSSIQNITTILLNPLAEELNEVTITSTKIDYTKSIIIGEPKEGNIGFTSLIGYETCMLIENPKKQIGKLKRVYIDLKKRKDADDIATFNIKFYKYDSVTHIPGDLLYTKNLYVKPKNKNYRLWINVEDLDVMFLKEGICIGVEWINTTEEKQKYAKYGPMFRYTLSQENKGITWSNYHQTGWKDVLTNHEKYKRIDTGILNPMIGIEVLYPTK</sequence>
<proteinExistence type="predicted"/>
<gene>
    <name evidence="1" type="ORF">Y10_18710</name>
</gene>
<organism evidence="1 2">
    <name type="scientific">Neptunitalea lumnitzerae</name>
    <dbReference type="NCBI Taxonomy" id="2965509"/>
    <lineage>
        <taxon>Bacteria</taxon>
        <taxon>Pseudomonadati</taxon>
        <taxon>Bacteroidota</taxon>
        <taxon>Flavobacteriia</taxon>
        <taxon>Flavobacteriales</taxon>
        <taxon>Flavobacteriaceae</taxon>
        <taxon>Neptunitalea</taxon>
    </lineage>
</organism>
<reference evidence="1" key="1">
    <citation type="submission" date="2022-07" db="EMBL/GenBank/DDBJ databases">
        <title>Taxonomy of Novel Oxalotrophic and Methylotrophic Bacteria.</title>
        <authorList>
            <person name="Sahin N."/>
            <person name="Tani A."/>
        </authorList>
    </citation>
    <scope>NUCLEOTIDE SEQUENCE</scope>
    <source>
        <strain evidence="1">Y10</strain>
    </source>
</reference>
<evidence type="ECO:0000313" key="1">
    <source>
        <dbReference type="EMBL" id="GLB49503.1"/>
    </source>
</evidence>
<protein>
    <recommendedName>
        <fullName evidence="3">Carboxypeptidase-like regulatory domain-containing protein</fullName>
    </recommendedName>
</protein>